<proteinExistence type="predicted"/>
<keyword evidence="2" id="KW-1185">Reference proteome</keyword>
<gene>
    <name evidence="1" type="ORF">B9Z19DRAFT_1135188</name>
</gene>
<dbReference type="OrthoDB" id="5393181at2759"/>
<sequence length="84" mass="9301">MFGGQTGGTGSSQEDPMLQMMQQLMGGGAGLDQPLFRFTTIELILQSSRFFLEKSHTPLGSWVTRIESTLPHRFGTWPLSLDIV</sequence>
<reference evidence="1 2" key="1">
    <citation type="submission" date="2017-04" db="EMBL/GenBank/DDBJ databases">
        <title>Draft genome sequence of Tuber borchii Vittad., a whitish edible truffle.</title>
        <authorList>
            <consortium name="DOE Joint Genome Institute"/>
            <person name="Murat C."/>
            <person name="Kuo A."/>
            <person name="Barry K.W."/>
            <person name="Clum A."/>
            <person name="Dockter R.B."/>
            <person name="Fauchery L."/>
            <person name="Iotti M."/>
            <person name="Kohler A."/>
            <person name="Labutti K."/>
            <person name="Lindquist E.A."/>
            <person name="Lipzen A."/>
            <person name="Ohm R.A."/>
            <person name="Wang M."/>
            <person name="Grigoriev I.V."/>
            <person name="Zambonelli A."/>
            <person name="Martin F.M."/>
        </authorList>
    </citation>
    <scope>NUCLEOTIDE SEQUENCE [LARGE SCALE GENOMIC DNA]</scope>
    <source>
        <strain evidence="1 2">Tbo3840</strain>
    </source>
</reference>
<comment type="caution">
    <text evidence="1">The sequence shown here is derived from an EMBL/GenBank/DDBJ whole genome shotgun (WGS) entry which is preliminary data.</text>
</comment>
<protein>
    <submittedName>
        <fullName evidence="1">Uncharacterized protein</fullName>
    </submittedName>
</protein>
<organism evidence="1 2">
    <name type="scientific">Tuber borchii</name>
    <name type="common">White truffle</name>
    <dbReference type="NCBI Taxonomy" id="42251"/>
    <lineage>
        <taxon>Eukaryota</taxon>
        <taxon>Fungi</taxon>
        <taxon>Dikarya</taxon>
        <taxon>Ascomycota</taxon>
        <taxon>Pezizomycotina</taxon>
        <taxon>Pezizomycetes</taxon>
        <taxon>Pezizales</taxon>
        <taxon>Tuberaceae</taxon>
        <taxon>Tuber</taxon>
    </lineage>
</organism>
<dbReference type="AlphaFoldDB" id="A0A2T6ZD44"/>
<evidence type="ECO:0000313" key="2">
    <source>
        <dbReference type="Proteomes" id="UP000244722"/>
    </source>
</evidence>
<dbReference type="EMBL" id="NESQ01000378">
    <property type="protein sequence ID" value="PUU73415.1"/>
    <property type="molecule type" value="Genomic_DNA"/>
</dbReference>
<name>A0A2T6ZD44_TUBBO</name>
<evidence type="ECO:0000313" key="1">
    <source>
        <dbReference type="EMBL" id="PUU73415.1"/>
    </source>
</evidence>
<accession>A0A2T6ZD44</accession>
<dbReference type="Proteomes" id="UP000244722">
    <property type="component" value="Unassembled WGS sequence"/>
</dbReference>